<protein>
    <submittedName>
        <fullName evidence="2">Uncharacterized protein</fullName>
    </submittedName>
</protein>
<evidence type="ECO:0000313" key="2">
    <source>
        <dbReference type="EMBL" id="TFK20048.1"/>
    </source>
</evidence>
<dbReference type="PANTHER" id="PTHR31912:SF34">
    <property type="entry name" value="NOTOCHORD-RELATED PROTEIN"/>
    <property type="match status" value="1"/>
</dbReference>
<dbReference type="AlphaFoldDB" id="A0A5C3KVU2"/>
<sequence length="1014" mass="115171">MRECGTPHVPSFSALRKLQDQLKANMEMDPVPHTSSLGNRFYMNHPAQLLALDWANPLVRKQINVYPEVSKVVSETWQAEKWLKEVDLDQLSPMWADWKKSPHRHFYVKEISQLNDGRFVIPLMWVAVDGYEYAESCVLDVDEVTGRITVIGDPGSRTGLERIRVDQLKYTFTELQRAGMVFLFEDTVTANSIREGINDTPHPTRVRANGRPAFVLRIFPWCDDVSGNRSKQYNAHVNMYLKNANLPHIHHNQEYFVRFSCTSPHASALEQFEALVNDFGVWNKAYDCELEQEIIFQIYGHGLPADNPQQAESCSCSGLGSNHNCRYDTAGGNKAHKESNDGYHDMFSPGTPRTAESTLYEVEQQLRTACLGIASDVTDLQTKTGVKDKLSQHWIEKLIPLGREAKRTRITNASTRDARLKVPNMSSEESDTMKAVIRKEIQEDLMAWLYQQPAERYNSLPEHSRETQLRPGDHFNPLLSVPGIDPHKDSPCEILHTFLLGQDKYIWYETSKGWKKKEEDLFAIRLQSSSIDGLSLDSLRSQYYVKYKNSLIGKHFKAIQQLAIFCLDSSLCSQELFSLWKATGELGALMWFTEITEMKEYLADLEIAIANTLDLWAVCDPNRILTKFKLHALTHLPDDVKRFGPAILFSTEVFECWNAIFRLCSILSNHLSPSHDIADTLSGMERFKHQVSGGWWRNDDGNWTQAGRSVRTFLKSNPELQRRLGWNEGSPFTEGTVRLKSRRQRCPESLSAILGPWSLPNNFEEPETTTWVACKFVVSRTGDMCKESSWIFYHEPDTGLVQAGRICRIAAPSSSQVISQNKEALVFIETYSIASERDTRLGMPVLTQNNTIKALKSVLFIFNAQHSCSTRCHIRQVPVVQERQVTSKLHGEYVHVGDERFFINLHALHNASLIREALPQSLTRPTLIFPDRRKKHDEMAAQLQISGPARRAETQAKRSETIAKKKATARLQTQAAAQARFNPQSVATLPPNGEEGEEGLRGDLEGGMDVDTID</sequence>
<evidence type="ECO:0000313" key="3">
    <source>
        <dbReference type="Proteomes" id="UP000307440"/>
    </source>
</evidence>
<dbReference type="STRING" id="230819.A0A5C3KVU2"/>
<keyword evidence="3" id="KW-1185">Reference proteome</keyword>
<organism evidence="2 3">
    <name type="scientific">Coprinopsis marcescibilis</name>
    <name type="common">Agaric fungus</name>
    <name type="synonym">Psathyrella marcescibilis</name>
    <dbReference type="NCBI Taxonomy" id="230819"/>
    <lineage>
        <taxon>Eukaryota</taxon>
        <taxon>Fungi</taxon>
        <taxon>Dikarya</taxon>
        <taxon>Basidiomycota</taxon>
        <taxon>Agaricomycotina</taxon>
        <taxon>Agaricomycetes</taxon>
        <taxon>Agaricomycetidae</taxon>
        <taxon>Agaricales</taxon>
        <taxon>Agaricineae</taxon>
        <taxon>Psathyrellaceae</taxon>
        <taxon>Coprinopsis</taxon>
    </lineage>
</organism>
<dbReference type="EMBL" id="ML210314">
    <property type="protein sequence ID" value="TFK20048.1"/>
    <property type="molecule type" value="Genomic_DNA"/>
</dbReference>
<dbReference type="Proteomes" id="UP000307440">
    <property type="component" value="Unassembled WGS sequence"/>
</dbReference>
<dbReference type="PANTHER" id="PTHR31912">
    <property type="entry name" value="IP13529P"/>
    <property type="match status" value="1"/>
</dbReference>
<dbReference type="OrthoDB" id="2246127at2759"/>
<proteinExistence type="predicted"/>
<reference evidence="2 3" key="1">
    <citation type="journal article" date="2019" name="Nat. Ecol. Evol.">
        <title>Megaphylogeny resolves global patterns of mushroom evolution.</title>
        <authorList>
            <person name="Varga T."/>
            <person name="Krizsan K."/>
            <person name="Foldi C."/>
            <person name="Dima B."/>
            <person name="Sanchez-Garcia M."/>
            <person name="Sanchez-Ramirez S."/>
            <person name="Szollosi G.J."/>
            <person name="Szarkandi J.G."/>
            <person name="Papp V."/>
            <person name="Albert L."/>
            <person name="Andreopoulos W."/>
            <person name="Angelini C."/>
            <person name="Antonin V."/>
            <person name="Barry K.W."/>
            <person name="Bougher N.L."/>
            <person name="Buchanan P."/>
            <person name="Buyck B."/>
            <person name="Bense V."/>
            <person name="Catcheside P."/>
            <person name="Chovatia M."/>
            <person name="Cooper J."/>
            <person name="Damon W."/>
            <person name="Desjardin D."/>
            <person name="Finy P."/>
            <person name="Geml J."/>
            <person name="Haridas S."/>
            <person name="Hughes K."/>
            <person name="Justo A."/>
            <person name="Karasinski D."/>
            <person name="Kautmanova I."/>
            <person name="Kiss B."/>
            <person name="Kocsube S."/>
            <person name="Kotiranta H."/>
            <person name="LaButti K.M."/>
            <person name="Lechner B.E."/>
            <person name="Liimatainen K."/>
            <person name="Lipzen A."/>
            <person name="Lukacs Z."/>
            <person name="Mihaltcheva S."/>
            <person name="Morgado L.N."/>
            <person name="Niskanen T."/>
            <person name="Noordeloos M.E."/>
            <person name="Ohm R.A."/>
            <person name="Ortiz-Santana B."/>
            <person name="Ovrebo C."/>
            <person name="Racz N."/>
            <person name="Riley R."/>
            <person name="Savchenko A."/>
            <person name="Shiryaev A."/>
            <person name="Soop K."/>
            <person name="Spirin V."/>
            <person name="Szebenyi C."/>
            <person name="Tomsovsky M."/>
            <person name="Tulloss R.E."/>
            <person name="Uehling J."/>
            <person name="Grigoriev I.V."/>
            <person name="Vagvolgyi C."/>
            <person name="Papp T."/>
            <person name="Martin F.M."/>
            <person name="Miettinen O."/>
            <person name="Hibbett D.S."/>
            <person name="Nagy L.G."/>
        </authorList>
    </citation>
    <scope>NUCLEOTIDE SEQUENCE [LARGE SCALE GENOMIC DNA]</scope>
    <source>
        <strain evidence="2 3">CBS 121175</strain>
    </source>
</reference>
<gene>
    <name evidence="2" type="ORF">FA15DRAFT_600415</name>
</gene>
<name>A0A5C3KVU2_COPMA</name>
<evidence type="ECO:0000256" key="1">
    <source>
        <dbReference type="SAM" id="MobiDB-lite"/>
    </source>
</evidence>
<accession>A0A5C3KVU2</accession>
<feature type="region of interest" description="Disordered" evidence="1">
    <location>
        <begin position="976"/>
        <end position="1014"/>
    </location>
</feature>